<gene>
    <name evidence="11" type="ORF">IF1G_00252</name>
</gene>
<dbReference type="CDD" id="cd09630">
    <property type="entry name" value="CDH_like_cytochrome"/>
    <property type="match status" value="1"/>
</dbReference>
<dbReference type="Pfam" id="PF16010">
    <property type="entry name" value="CDH-cyt"/>
    <property type="match status" value="1"/>
</dbReference>
<dbReference type="PANTHER" id="PTHR47797">
    <property type="entry name" value="DEHYDROGENASE, PUTATIVE (AFU_ORTHOLOGUE AFUA_8G05805)-RELATED"/>
    <property type="match status" value="1"/>
</dbReference>
<organism evidence="11 12">
    <name type="scientific">Cordyceps javanica</name>
    <dbReference type="NCBI Taxonomy" id="43265"/>
    <lineage>
        <taxon>Eukaryota</taxon>
        <taxon>Fungi</taxon>
        <taxon>Dikarya</taxon>
        <taxon>Ascomycota</taxon>
        <taxon>Pezizomycotina</taxon>
        <taxon>Sordariomycetes</taxon>
        <taxon>Hypocreomycetidae</taxon>
        <taxon>Hypocreales</taxon>
        <taxon>Cordycipitaceae</taxon>
        <taxon>Cordyceps</taxon>
    </lineage>
</organism>
<keyword evidence="5 9" id="KW-1133">Transmembrane helix</keyword>
<dbReference type="CDD" id="cd12148">
    <property type="entry name" value="fungal_TF_MHR"/>
    <property type="match status" value="1"/>
</dbReference>
<evidence type="ECO:0000256" key="3">
    <source>
        <dbReference type="ARBA" id="ARBA00022692"/>
    </source>
</evidence>
<protein>
    <submittedName>
        <fullName evidence="11">Cellobiose dehydrogenase</fullName>
    </submittedName>
</protein>
<comment type="caution">
    <text evidence="11">The sequence shown here is derived from an EMBL/GenBank/DDBJ whole genome shotgun (WGS) entry which is preliminary data.</text>
</comment>
<evidence type="ECO:0000256" key="6">
    <source>
        <dbReference type="ARBA" id="ARBA00023136"/>
    </source>
</evidence>
<dbReference type="Pfam" id="PF10348">
    <property type="entry name" value="DUF2427"/>
    <property type="match status" value="1"/>
</dbReference>
<evidence type="ECO:0000313" key="12">
    <source>
        <dbReference type="Proteomes" id="UP000315783"/>
    </source>
</evidence>
<dbReference type="SMART" id="SM00664">
    <property type="entry name" value="DoH"/>
    <property type="match status" value="1"/>
</dbReference>
<evidence type="ECO:0000313" key="11">
    <source>
        <dbReference type="EMBL" id="TQW00321.1"/>
    </source>
</evidence>
<evidence type="ECO:0000256" key="8">
    <source>
        <dbReference type="SAM" id="MobiDB-lite"/>
    </source>
</evidence>
<feature type="transmembrane region" description="Helical" evidence="9">
    <location>
        <begin position="560"/>
        <end position="581"/>
    </location>
</feature>
<dbReference type="PANTHER" id="PTHR47797:SF1">
    <property type="entry name" value="CYTOCHROME B561 DOMAIN-CONTAINING PROTEIN-RELATED"/>
    <property type="match status" value="1"/>
</dbReference>
<dbReference type="GO" id="GO:0016020">
    <property type="term" value="C:membrane"/>
    <property type="evidence" value="ECO:0007669"/>
    <property type="project" value="UniProtKB-SubCell"/>
</dbReference>
<keyword evidence="6 9" id="KW-0472">Membrane</keyword>
<evidence type="ECO:0000256" key="9">
    <source>
        <dbReference type="SAM" id="Phobius"/>
    </source>
</evidence>
<evidence type="ECO:0000256" key="4">
    <source>
        <dbReference type="ARBA" id="ARBA00022982"/>
    </source>
</evidence>
<feature type="transmembrane region" description="Helical" evidence="9">
    <location>
        <begin position="493"/>
        <end position="513"/>
    </location>
</feature>
<feature type="region of interest" description="Disordered" evidence="8">
    <location>
        <begin position="633"/>
        <end position="694"/>
    </location>
</feature>
<keyword evidence="2" id="KW-0813">Transport</keyword>
<evidence type="ECO:0000259" key="10">
    <source>
        <dbReference type="PROSITE" id="PS50939"/>
    </source>
</evidence>
<proteinExistence type="predicted"/>
<dbReference type="InterPro" id="IPR005018">
    <property type="entry name" value="DOMON_domain"/>
</dbReference>
<sequence length="694" mass="77066">MVHLLKRYQTGVATWMDMFDGNCTYQREILRRCTGSTLLVHSVCAFTAKHLSLLPAGEVWEHAANCYYSRALQALLEQIRRGASHLEDTLTATMLLASYEITADQDDAHKPHFDGATRLITTRGISASSTGMDLANFWIYIRHEIFVALVNEAPLQIEPRSWKVIWREKETDEHALGNHILWLVGRAIDVVYRLGTPSERRKDIQTEAAKWFDGLPASFHGTRYSGPDDQGFCKLYFAVPASALVPSFAAAADDDADNPSGQSTFVSPDKDLGFAFTIGDEDVNDYFVTMRLRTTRSWGAIGLGSHDMAGALYFVMYLNDRGDNVTFSPRLAYGNYEPRFYDTMRWEYLPGTRVQDGFATLSFRCIECQNWPGADSGKGYLDLNSNSQKSIWALGPRQKLRSSDQRAALRYHESHGVFSIDMARTKGAADTPALTDKSVDEGITQLEHATKLFDVKSSIHAALMTLAILVLFPLGIVLLRVGRWATWHGANQGVALIVVLAGFGMGVATSFHYNRSMRFNSAHQIIGLLVVAFLLGQFALGVMHHLEFRQTRAPTKYGRIHVWLGNGVLLLAVFNMLYGYFFAMNYAAALGLCITVMVLCLVALFLSIRQIRAAKKRRIAAAFGAAQAASYGEDRWSDNEPGTTRGNGDHDPLPNPNVNKPPSSPSPWKSGSGGRMSYEDEGHELGTRTNKPFS</sequence>
<feature type="compositionally biased region" description="Low complexity" evidence="8">
    <location>
        <begin position="656"/>
        <end position="670"/>
    </location>
</feature>
<feature type="transmembrane region" description="Helical" evidence="9">
    <location>
        <begin position="525"/>
        <end position="548"/>
    </location>
</feature>
<dbReference type="Proteomes" id="UP000315783">
    <property type="component" value="Unassembled WGS sequence"/>
</dbReference>
<dbReference type="OrthoDB" id="19261at2759"/>
<dbReference type="AlphaFoldDB" id="A0A545VF26"/>
<feature type="compositionally biased region" description="Basic and acidic residues" evidence="8">
    <location>
        <begin position="677"/>
        <end position="686"/>
    </location>
</feature>
<evidence type="ECO:0000256" key="1">
    <source>
        <dbReference type="ARBA" id="ARBA00004370"/>
    </source>
</evidence>
<dbReference type="PROSITE" id="PS50939">
    <property type="entry name" value="CYTOCHROME_B561"/>
    <property type="match status" value="1"/>
</dbReference>
<evidence type="ECO:0000256" key="5">
    <source>
        <dbReference type="ARBA" id="ARBA00022989"/>
    </source>
</evidence>
<dbReference type="InterPro" id="IPR015920">
    <property type="entry name" value="Cellobiose_DH-like_cyt"/>
</dbReference>
<dbReference type="InterPro" id="IPR021858">
    <property type="entry name" value="Fun_TF"/>
</dbReference>
<feature type="transmembrane region" description="Helical" evidence="9">
    <location>
        <begin position="459"/>
        <end position="481"/>
    </location>
</feature>
<dbReference type="Gene3D" id="1.20.120.1770">
    <property type="match status" value="1"/>
</dbReference>
<evidence type="ECO:0000256" key="7">
    <source>
        <dbReference type="ARBA" id="ARBA00023242"/>
    </source>
</evidence>
<comment type="subcellular location">
    <subcellularLocation>
        <location evidence="1">Membrane</location>
    </subcellularLocation>
</comment>
<dbReference type="InterPro" id="IPR018825">
    <property type="entry name" value="DUF2427"/>
</dbReference>
<evidence type="ECO:0000256" key="2">
    <source>
        <dbReference type="ARBA" id="ARBA00022448"/>
    </source>
</evidence>
<dbReference type="SMART" id="SM00665">
    <property type="entry name" value="B561"/>
    <property type="match status" value="1"/>
</dbReference>
<dbReference type="Gene3D" id="2.60.40.1210">
    <property type="entry name" value="Cellobiose dehydrogenase, cytochrome domain"/>
    <property type="match status" value="1"/>
</dbReference>
<feature type="transmembrane region" description="Helical" evidence="9">
    <location>
        <begin position="587"/>
        <end position="608"/>
    </location>
</feature>
<dbReference type="InterPro" id="IPR006593">
    <property type="entry name" value="Cyt_b561/ferric_Rdtase_TM"/>
</dbReference>
<accession>A0A545VF26</accession>
<name>A0A545VF26_9HYPO</name>
<dbReference type="EMBL" id="SPUK01000001">
    <property type="protein sequence ID" value="TQW00321.1"/>
    <property type="molecule type" value="Genomic_DNA"/>
</dbReference>
<feature type="domain" description="Cytochrome b561" evidence="10">
    <location>
        <begin position="422"/>
        <end position="615"/>
    </location>
</feature>
<dbReference type="SUPFAM" id="SSF49344">
    <property type="entry name" value="CBD9-like"/>
    <property type="match status" value="1"/>
</dbReference>
<keyword evidence="4" id="KW-0249">Electron transport</keyword>
<keyword evidence="3 9" id="KW-0812">Transmembrane</keyword>
<dbReference type="CDD" id="cd08760">
    <property type="entry name" value="Cyt_b561_FRRS1_like"/>
    <property type="match status" value="1"/>
</dbReference>
<keyword evidence="7" id="KW-0539">Nucleus</keyword>
<dbReference type="Pfam" id="PF11951">
    <property type="entry name" value="Fungal_trans_2"/>
    <property type="match status" value="1"/>
</dbReference>
<reference evidence="11 12" key="1">
    <citation type="journal article" date="2019" name="Appl. Microbiol. Biotechnol.">
        <title>Genome sequence of Isaria javanica and comparative genome analysis insights into family S53 peptidase evolution in fungal entomopathogens.</title>
        <authorList>
            <person name="Lin R."/>
            <person name="Zhang X."/>
            <person name="Xin B."/>
            <person name="Zou M."/>
            <person name="Gao Y."/>
            <person name="Qin F."/>
            <person name="Hu Q."/>
            <person name="Xie B."/>
            <person name="Cheng X."/>
        </authorList>
    </citation>
    <scope>NUCLEOTIDE SEQUENCE [LARGE SCALE GENOMIC DNA]</scope>
    <source>
        <strain evidence="11 12">IJ1G</strain>
    </source>
</reference>
<keyword evidence="12" id="KW-1185">Reference proteome</keyword>